<keyword evidence="3" id="KW-1003">Cell membrane</keyword>
<evidence type="ECO:0000256" key="3">
    <source>
        <dbReference type="ARBA" id="ARBA00022475"/>
    </source>
</evidence>
<comment type="similarity">
    <text evidence="7">Belongs to the binding-protein-dependent transport system permease family.</text>
</comment>
<keyword evidence="5 7" id="KW-1133">Transmembrane helix</keyword>
<feature type="transmembrane region" description="Helical" evidence="7">
    <location>
        <begin position="144"/>
        <end position="162"/>
    </location>
</feature>
<dbReference type="Pfam" id="PF00528">
    <property type="entry name" value="BPD_transp_1"/>
    <property type="match status" value="1"/>
</dbReference>
<evidence type="ECO:0000256" key="6">
    <source>
        <dbReference type="ARBA" id="ARBA00023136"/>
    </source>
</evidence>
<evidence type="ECO:0000259" key="8">
    <source>
        <dbReference type="PROSITE" id="PS50928"/>
    </source>
</evidence>
<sequence length="272" mass="29174">MTASSGPTPAPIDADIRAEMQAERRARMRATLVPVITVIGLILLWQAVVVLLHVPAYIAPAPTQVMATMVSDWANLAANLWPTLIESVAGFVLGNLIAVLLATAFVYSRSVEQAFYPIAVFINTIPILAIAPILVLLFGPGMSGKVVIAALISFFPTLVNMVRGLKSLSPQMLELARICSASPAEVFWKFRLPASMPYLFSALRIAATTSVIGALVGEWVGSDQGLGALIIEATFNYRSGLLYATVILSSGLSVAMFAMVALAEKLFLRWRP</sequence>
<keyword evidence="10" id="KW-1185">Reference proteome</keyword>
<feature type="transmembrane region" description="Helical" evidence="7">
    <location>
        <begin position="80"/>
        <end position="107"/>
    </location>
</feature>
<accession>A0A6L7G1N7</accession>
<dbReference type="Proteomes" id="UP000477911">
    <property type="component" value="Unassembled WGS sequence"/>
</dbReference>
<dbReference type="AlphaFoldDB" id="A0A6L7G1N7"/>
<gene>
    <name evidence="9" type="ORF">GR170_09015</name>
</gene>
<organism evidence="9 10">
    <name type="scientific">Pseudooceanicola albus</name>
    <dbReference type="NCBI Taxonomy" id="2692189"/>
    <lineage>
        <taxon>Bacteria</taxon>
        <taxon>Pseudomonadati</taxon>
        <taxon>Pseudomonadota</taxon>
        <taxon>Alphaproteobacteria</taxon>
        <taxon>Rhodobacterales</taxon>
        <taxon>Paracoccaceae</taxon>
        <taxon>Pseudooceanicola</taxon>
    </lineage>
</organism>
<evidence type="ECO:0000313" key="10">
    <source>
        <dbReference type="Proteomes" id="UP000477911"/>
    </source>
</evidence>
<protein>
    <submittedName>
        <fullName evidence="9">ABC transporter permease subunit</fullName>
    </submittedName>
</protein>
<dbReference type="PROSITE" id="PS50928">
    <property type="entry name" value="ABC_TM1"/>
    <property type="match status" value="1"/>
</dbReference>
<comment type="subcellular location">
    <subcellularLocation>
        <location evidence="1 7">Cell membrane</location>
        <topology evidence="1 7">Multi-pass membrane protein</topology>
    </subcellularLocation>
</comment>
<feature type="transmembrane region" description="Helical" evidence="7">
    <location>
        <begin position="198"/>
        <end position="220"/>
    </location>
</feature>
<feature type="domain" description="ABC transmembrane type-1" evidence="8">
    <location>
        <begin position="80"/>
        <end position="260"/>
    </location>
</feature>
<evidence type="ECO:0000256" key="5">
    <source>
        <dbReference type="ARBA" id="ARBA00022989"/>
    </source>
</evidence>
<name>A0A6L7G1N7_9RHOB</name>
<dbReference type="GO" id="GO:0055085">
    <property type="term" value="P:transmembrane transport"/>
    <property type="evidence" value="ECO:0007669"/>
    <property type="project" value="InterPro"/>
</dbReference>
<feature type="transmembrane region" description="Helical" evidence="7">
    <location>
        <begin position="30"/>
        <end position="60"/>
    </location>
</feature>
<dbReference type="InterPro" id="IPR000515">
    <property type="entry name" value="MetI-like"/>
</dbReference>
<evidence type="ECO:0000313" key="9">
    <source>
        <dbReference type="EMBL" id="MXN17975.1"/>
    </source>
</evidence>
<keyword evidence="4 7" id="KW-0812">Transmembrane</keyword>
<dbReference type="Gene3D" id="1.10.3720.10">
    <property type="entry name" value="MetI-like"/>
    <property type="match status" value="1"/>
</dbReference>
<comment type="caution">
    <text evidence="9">The sequence shown here is derived from an EMBL/GenBank/DDBJ whole genome shotgun (WGS) entry which is preliminary data.</text>
</comment>
<evidence type="ECO:0000256" key="4">
    <source>
        <dbReference type="ARBA" id="ARBA00022692"/>
    </source>
</evidence>
<dbReference type="PANTHER" id="PTHR30151:SF20">
    <property type="entry name" value="ABC TRANSPORTER PERMEASE PROTEIN HI_0355-RELATED"/>
    <property type="match status" value="1"/>
</dbReference>
<dbReference type="PANTHER" id="PTHR30151">
    <property type="entry name" value="ALKANE SULFONATE ABC TRANSPORTER-RELATED, MEMBRANE SUBUNIT"/>
    <property type="match status" value="1"/>
</dbReference>
<dbReference type="EMBL" id="WUMU01000006">
    <property type="protein sequence ID" value="MXN17975.1"/>
    <property type="molecule type" value="Genomic_DNA"/>
</dbReference>
<dbReference type="CDD" id="cd06261">
    <property type="entry name" value="TM_PBP2"/>
    <property type="match status" value="1"/>
</dbReference>
<evidence type="ECO:0000256" key="2">
    <source>
        <dbReference type="ARBA" id="ARBA00022448"/>
    </source>
</evidence>
<dbReference type="SUPFAM" id="SSF161098">
    <property type="entry name" value="MetI-like"/>
    <property type="match status" value="1"/>
</dbReference>
<keyword evidence="2 7" id="KW-0813">Transport</keyword>
<keyword evidence="6 7" id="KW-0472">Membrane</keyword>
<dbReference type="InterPro" id="IPR035906">
    <property type="entry name" value="MetI-like_sf"/>
</dbReference>
<proteinExistence type="inferred from homology"/>
<evidence type="ECO:0000256" key="1">
    <source>
        <dbReference type="ARBA" id="ARBA00004651"/>
    </source>
</evidence>
<feature type="transmembrane region" description="Helical" evidence="7">
    <location>
        <begin position="114"/>
        <end position="138"/>
    </location>
</feature>
<dbReference type="GO" id="GO:0005886">
    <property type="term" value="C:plasma membrane"/>
    <property type="evidence" value="ECO:0007669"/>
    <property type="project" value="UniProtKB-SubCell"/>
</dbReference>
<reference evidence="9 10" key="1">
    <citation type="submission" date="2019-12" db="EMBL/GenBank/DDBJ databases">
        <authorList>
            <person name="Li M."/>
        </authorList>
    </citation>
    <scope>NUCLEOTIDE SEQUENCE [LARGE SCALE GENOMIC DNA]</scope>
    <source>
        <strain evidence="9 10">GBMRC 2024</strain>
    </source>
</reference>
<evidence type="ECO:0000256" key="7">
    <source>
        <dbReference type="RuleBase" id="RU363032"/>
    </source>
</evidence>
<feature type="transmembrane region" description="Helical" evidence="7">
    <location>
        <begin position="240"/>
        <end position="263"/>
    </location>
</feature>